<comment type="subcellular location">
    <subcellularLocation>
        <location evidence="5">Cell membrane</location>
        <topology evidence="5">Single-pass membrane protein</topology>
    </subcellularLocation>
</comment>
<dbReference type="AlphaFoldDB" id="A0A9J6P8M6"/>
<keyword evidence="7" id="KW-1185">Reference proteome</keyword>
<dbReference type="NCBIfam" id="NF010229">
    <property type="entry name" value="PRK13682.1-4"/>
    <property type="match status" value="1"/>
</dbReference>
<sequence length="53" mass="5638">MFGWALMFLILALVAMALGAGGVAGLSMQIAWILFVVGIVLAVVFALFGRRRV</sequence>
<evidence type="ECO:0000256" key="5">
    <source>
        <dbReference type="HAMAP-Rule" id="MF_01361"/>
    </source>
</evidence>
<comment type="similarity">
    <text evidence="5">Belongs to the UPF0391 family.</text>
</comment>
<proteinExistence type="inferred from homology"/>
<evidence type="ECO:0000256" key="1">
    <source>
        <dbReference type="ARBA" id="ARBA00022475"/>
    </source>
</evidence>
<evidence type="ECO:0000256" key="3">
    <source>
        <dbReference type="ARBA" id="ARBA00022989"/>
    </source>
</evidence>
<dbReference type="EMBL" id="JAMZFT010000001">
    <property type="protein sequence ID" value="MCP1336092.1"/>
    <property type="molecule type" value="Genomic_DNA"/>
</dbReference>
<organism evidence="6 7">
    <name type="scientific">Futiania mangrovi</name>
    <dbReference type="NCBI Taxonomy" id="2959716"/>
    <lineage>
        <taxon>Bacteria</taxon>
        <taxon>Pseudomonadati</taxon>
        <taxon>Pseudomonadota</taxon>
        <taxon>Alphaproteobacteria</taxon>
        <taxon>Futianiales</taxon>
        <taxon>Futianiaceae</taxon>
        <taxon>Futiania</taxon>
    </lineage>
</organism>
<keyword evidence="2 5" id="KW-0812">Transmembrane</keyword>
<evidence type="ECO:0000313" key="7">
    <source>
        <dbReference type="Proteomes" id="UP001055804"/>
    </source>
</evidence>
<keyword evidence="3 5" id="KW-1133">Transmembrane helix</keyword>
<gene>
    <name evidence="6" type="ORF">NJQ99_06725</name>
</gene>
<dbReference type="PIRSF" id="PIRSF036466">
    <property type="entry name" value="UCP036466"/>
    <property type="match status" value="1"/>
</dbReference>
<keyword evidence="4 5" id="KW-0472">Membrane</keyword>
<keyword evidence="1 5" id="KW-1003">Cell membrane</keyword>
<dbReference type="Pfam" id="PF07043">
    <property type="entry name" value="DUF1328"/>
    <property type="match status" value="1"/>
</dbReference>
<dbReference type="HAMAP" id="MF_01361">
    <property type="entry name" value="UPF0391"/>
    <property type="match status" value="1"/>
</dbReference>
<evidence type="ECO:0000256" key="4">
    <source>
        <dbReference type="ARBA" id="ARBA00023136"/>
    </source>
</evidence>
<comment type="caution">
    <text evidence="6">The sequence shown here is derived from an EMBL/GenBank/DDBJ whole genome shotgun (WGS) entry which is preliminary data.</text>
</comment>
<feature type="transmembrane region" description="Helical" evidence="5">
    <location>
        <begin position="29"/>
        <end position="48"/>
    </location>
</feature>
<evidence type="ECO:0000256" key="2">
    <source>
        <dbReference type="ARBA" id="ARBA00022692"/>
    </source>
</evidence>
<reference evidence="6" key="1">
    <citation type="submission" date="2022-06" db="EMBL/GenBank/DDBJ databases">
        <title>Isolation and Genomics of Futiania mangrovii gen. nov., sp. nov., a Rare and Metabolically-versatile member in the Class Alphaproteobacteria.</title>
        <authorList>
            <person name="Liu L."/>
            <person name="Huang W.-C."/>
            <person name="Pan J."/>
            <person name="Li J."/>
            <person name="Huang Y."/>
            <person name="Du H."/>
            <person name="Liu Y."/>
            <person name="Li M."/>
        </authorList>
    </citation>
    <scope>NUCLEOTIDE SEQUENCE</scope>
    <source>
        <strain evidence="6">FT118</strain>
    </source>
</reference>
<evidence type="ECO:0000313" key="6">
    <source>
        <dbReference type="EMBL" id="MCP1336092.1"/>
    </source>
</evidence>
<dbReference type="Proteomes" id="UP001055804">
    <property type="component" value="Unassembled WGS sequence"/>
</dbReference>
<dbReference type="RefSeq" id="WP_269332008.1">
    <property type="nucleotide sequence ID" value="NZ_JAMZFT010000001.1"/>
</dbReference>
<protein>
    <recommendedName>
        <fullName evidence="5">UPF0391 membrane protein NJQ99_06725</fullName>
    </recommendedName>
</protein>
<name>A0A9J6P8M6_9PROT</name>
<dbReference type="InterPro" id="IPR009760">
    <property type="entry name" value="DUF1328"/>
</dbReference>
<dbReference type="GO" id="GO:0005886">
    <property type="term" value="C:plasma membrane"/>
    <property type="evidence" value="ECO:0007669"/>
    <property type="project" value="UniProtKB-SubCell"/>
</dbReference>
<accession>A0A9J6P8M6</accession>